<reference evidence="2 3" key="1">
    <citation type="submission" date="2014-04" db="EMBL/GenBank/DDBJ databases">
        <authorList>
            <consortium name="DOE Joint Genome Institute"/>
            <person name="Kuo A."/>
            <person name="Kohler A."/>
            <person name="Nagy L.G."/>
            <person name="Floudas D."/>
            <person name="Copeland A."/>
            <person name="Barry K.W."/>
            <person name="Cichocki N."/>
            <person name="Veneault-Fourrey C."/>
            <person name="LaButti K."/>
            <person name="Lindquist E.A."/>
            <person name="Lipzen A."/>
            <person name="Lundell T."/>
            <person name="Morin E."/>
            <person name="Murat C."/>
            <person name="Sun H."/>
            <person name="Tunlid A."/>
            <person name="Henrissat B."/>
            <person name="Grigoriev I.V."/>
            <person name="Hibbett D.S."/>
            <person name="Martin F."/>
            <person name="Nordberg H.P."/>
            <person name="Cantor M.N."/>
            <person name="Hua S.X."/>
        </authorList>
    </citation>
    <scope>NUCLEOTIDE SEQUENCE [LARGE SCALE GENOMIC DNA]</scope>
    <source>
        <strain evidence="2 3">LaAM-08-1</strain>
    </source>
</reference>
<protein>
    <submittedName>
        <fullName evidence="2">Uncharacterized protein</fullName>
    </submittedName>
</protein>
<gene>
    <name evidence="2" type="ORF">K443DRAFT_320900</name>
</gene>
<name>A0A0C9XHQ8_9AGAR</name>
<dbReference type="HOGENOM" id="CLU_2654869_0_0_1"/>
<evidence type="ECO:0000256" key="1">
    <source>
        <dbReference type="SAM" id="MobiDB-lite"/>
    </source>
</evidence>
<evidence type="ECO:0000313" key="3">
    <source>
        <dbReference type="Proteomes" id="UP000054477"/>
    </source>
</evidence>
<dbReference type="EMBL" id="KN838746">
    <property type="protein sequence ID" value="KIJ95687.1"/>
    <property type="molecule type" value="Genomic_DNA"/>
</dbReference>
<feature type="region of interest" description="Disordered" evidence="1">
    <location>
        <begin position="16"/>
        <end position="43"/>
    </location>
</feature>
<evidence type="ECO:0000313" key="2">
    <source>
        <dbReference type="EMBL" id="KIJ95687.1"/>
    </source>
</evidence>
<proteinExistence type="predicted"/>
<dbReference type="AlphaFoldDB" id="A0A0C9XHQ8"/>
<accession>A0A0C9XHQ8</accession>
<sequence length="76" mass="8367">MASTLLRPPSPLRILIPPSEFTSPTSPASLCAEPSQRTSSNSCMVPKQRRFELSTRCCRVGVRFSSHTMAGTRPFL</sequence>
<organism evidence="2 3">
    <name type="scientific">Laccaria amethystina LaAM-08-1</name>
    <dbReference type="NCBI Taxonomy" id="1095629"/>
    <lineage>
        <taxon>Eukaryota</taxon>
        <taxon>Fungi</taxon>
        <taxon>Dikarya</taxon>
        <taxon>Basidiomycota</taxon>
        <taxon>Agaricomycotina</taxon>
        <taxon>Agaricomycetes</taxon>
        <taxon>Agaricomycetidae</taxon>
        <taxon>Agaricales</taxon>
        <taxon>Agaricineae</taxon>
        <taxon>Hydnangiaceae</taxon>
        <taxon>Laccaria</taxon>
    </lineage>
</organism>
<dbReference type="Proteomes" id="UP000054477">
    <property type="component" value="Unassembled WGS sequence"/>
</dbReference>
<reference evidence="3" key="2">
    <citation type="submission" date="2015-01" db="EMBL/GenBank/DDBJ databases">
        <title>Evolutionary Origins and Diversification of the Mycorrhizal Mutualists.</title>
        <authorList>
            <consortium name="DOE Joint Genome Institute"/>
            <consortium name="Mycorrhizal Genomics Consortium"/>
            <person name="Kohler A."/>
            <person name="Kuo A."/>
            <person name="Nagy L.G."/>
            <person name="Floudas D."/>
            <person name="Copeland A."/>
            <person name="Barry K.W."/>
            <person name="Cichocki N."/>
            <person name="Veneault-Fourrey C."/>
            <person name="LaButti K."/>
            <person name="Lindquist E.A."/>
            <person name="Lipzen A."/>
            <person name="Lundell T."/>
            <person name="Morin E."/>
            <person name="Murat C."/>
            <person name="Riley R."/>
            <person name="Ohm R."/>
            <person name="Sun H."/>
            <person name="Tunlid A."/>
            <person name="Henrissat B."/>
            <person name="Grigoriev I.V."/>
            <person name="Hibbett D.S."/>
            <person name="Martin F."/>
        </authorList>
    </citation>
    <scope>NUCLEOTIDE SEQUENCE [LARGE SCALE GENOMIC DNA]</scope>
    <source>
        <strain evidence="3">LaAM-08-1</strain>
    </source>
</reference>
<keyword evidence="3" id="KW-1185">Reference proteome</keyword>